<feature type="compositionally biased region" description="Basic and acidic residues" evidence="1">
    <location>
        <begin position="938"/>
        <end position="948"/>
    </location>
</feature>
<dbReference type="PANTHER" id="PTHR28208">
    <property type="entry name" value="PHOSPHATIDATE PHOSPHATASE APP1"/>
    <property type="match status" value="1"/>
</dbReference>
<feature type="compositionally biased region" description="Low complexity" evidence="1">
    <location>
        <begin position="771"/>
        <end position="787"/>
    </location>
</feature>
<dbReference type="RefSeq" id="XP_069201557.1">
    <property type="nucleotide sequence ID" value="XM_069341476.1"/>
</dbReference>
<feature type="compositionally biased region" description="Pro residues" evidence="1">
    <location>
        <begin position="735"/>
        <end position="746"/>
    </location>
</feature>
<evidence type="ECO:0000313" key="4">
    <source>
        <dbReference type="Proteomes" id="UP001562354"/>
    </source>
</evidence>
<dbReference type="PROSITE" id="PS50330">
    <property type="entry name" value="UIM"/>
    <property type="match status" value="1"/>
</dbReference>
<dbReference type="Gene3D" id="6.10.140.100">
    <property type="match status" value="1"/>
</dbReference>
<dbReference type="InterPro" id="IPR019236">
    <property type="entry name" value="APP1_cat"/>
</dbReference>
<feature type="domain" description="Phosphatidate phosphatase APP1 catalytic" evidence="2">
    <location>
        <begin position="365"/>
        <end position="514"/>
    </location>
</feature>
<protein>
    <recommendedName>
        <fullName evidence="2">Phosphatidate phosphatase APP1 catalytic domain-containing protein</fullName>
    </recommendedName>
</protein>
<feature type="compositionally biased region" description="Polar residues" evidence="1">
    <location>
        <begin position="654"/>
        <end position="669"/>
    </location>
</feature>
<dbReference type="Pfam" id="PF09949">
    <property type="entry name" value="APP1_cat"/>
    <property type="match status" value="1"/>
</dbReference>
<dbReference type="PIRSF" id="PIRSF037464">
    <property type="entry name" value="UCP037464_APP1"/>
    <property type="match status" value="1"/>
</dbReference>
<feature type="region of interest" description="Disordered" evidence="1">
    <location>
        <begin position="166"/>
        <end position="202"/>
    </location>
</feature>
<name>A0ABR3PGZ0_9PEZI</name>
<feature type="region of interest" description="Disordered" evidence="1">
    <location>
        <begin position="214"/>
        <end position="262"/>
    </location>
</feature>
<dbReference type="Proteomes" id="UP001562354">
    <property type="component" value="Unassembled WGS sequence"/>
</dbReference>
<dbReference type="InterPro" id="IPR017210">
    <property type="entry name" value="APP1"/>
</dbReference>
<dbReference type="InterPro" id="IPR003903">
    <property type="entry name" value="UIM_dom"/>
</dbReference>
<organism evidence="3 4">
    <name type="scientific">Neodothiora populina</name>
    <dbReference type="NCBI Taxonomy" id="2781224"/>
    <lineage>
        <taxon>Eukaryota</taxon>
        <taxon>Fungi</taxon>
        <taxon>Dikarya</taxon>
        <taxon>Ascomycota</taxon>
        <taxon>Pezizomycotina</taxon>
        <taxon>Dothideomycetes</taxon>
        <taxon>Dothideomycetidae</taxon>
        <taxon>Dothideales</taxon>
        <taxon>Dothioraceae</taxon>
        <taxon>Neodothiora</taxon>
    </lineage>
</organism>
<feature type="compositionally biased region" description="Polar residues" evidence="1">
    <location>
        <begin position="719"/>
        <end position="733"/>
    </location>
</feature>
<accession>A0ABR3PGZ0</accession>
<feature type="compositionally biased region" description="Acidic residues" evidence="1">
    <location>
        <begin position="630"/>
        <end position="642"/>
    </location>
</feature>
<dbReference type="PANTHER" id="PTHR28208:SF3">
    <property type="entry name" value="PHOSPHATIDATE PHOSPHATASE APP1"/>
    <property type="match status" value="1"/>
</dbReference>
<feature type="region of interest" description="Disordered" evidence="1">
    <location>
        <begin position="523"/>
        <end position="565"/>
    </location>
</feature>
<feature type="region of interest" description="Disordered" evidence="1">
    <location>
        <begin position="1"/>
        <end position="24"/>
    </location>
</feature>
<dbReference type="InterPro" id="IPR052935">
    <property type="entry name" value="Mg2+_PAP"/>
</dbReference>
<dbReference type="GeneID" id="95975893"/>
<reference evidence="3 4" key="1">
    <citation type="submission" date="2024-07" db="EMBL/GenBank/DDBJ databases">
        <title>Draft sequence of the Neodothiora populina.</title>
        <authorList>
            <person name="Drown D.D."/>
            <person name="Schuette U.S."/>
            <person name="Buechlein A.B."/>
            <person name="Rusch D.R."/>
            <person name="Winton L.W."/>
            <person name="Adams G.A."/>
        </authorList>
    </citation>
    <scope>NUCLEOTIDE SEQUENCE [LARGE SCALE GENOMIC DNA]</scope>
    <source>
        <strain evidence="3 4">CPC 39397</strain>
    </source>
</reference>
<gene>
    <name evidence="3" type="ORF">AAFC00_002191</name>
</gene>
<feature type="region of interest" description="Disordered" evidence="1">
    <location>
        <begin position="938"/>
        <end position="962"/>
    </location>
</feature>
<evidence type="ECO:0000256" key="1">
    <source>
        <dbReference type="SAM" id="MobiDB-lite"/>
    </source>
</evidence>
<feature type="compositionally biased region" description="Pro residues" evidence="1">
    <location>
        <begin position="613"/>
        <end position="625"/>
    </location>
</feature>
<keyword evidence="4" id="KW-1185">Reference proteome</keyword>
<feature type="compositionally biased region" description="Polar residues" evidence="1">
    <location>
        <begin position="548"/>
        <end position="560"/>
    </location>
</feature>
<feature type="region of interest" description="Disordered" evidence="1">
    <location>
        <begin position="847"/>
        <end position="895"/>
    </location>
</feature>
<proteinExistence type="predicted"/>
<evidence type="ECO:0000259" key="2">
    <source>
        <dbReference type="Pfam" id="PF09949"/>
    </source>
</evidence>
<feature type="region of interest" description="Disordered" evidence="1">
    <location>
        <begin position="586"/>
        <end position="834"/>
    </location>
</feature>
<feature type="compositionally biased region" description="Low complexity" evidence="1">
    <location>
        <begin position="166"/>
        <end position="189"/>
    </location>
</feature>
<feature type="compositionally biased region" description="Polar residues" evidence="1">
    <location>
        <begin position="800"/>
        <end position="810"/>
    </location>
</feature>
<comment type="caution">
    <text evidence="3">The sequence shown here is derived from an EMBL/GenBank/DDBJ whole genome shotgun (WGS) entry which is preliminary data.</text>
</comment>
<sequence length="962" mass="104643">MSYRGTPSVYADSLRAPPESGGKRKKLAGYLKAANELRQSYTANWNGSHGSHEYDDDAPGAFPDAAVVRSGDEEMILFPGYARKHTKSKPRAQPGTIQQVAGTGRDYRDTTGSGDAEFWKQQWEQYENDRAIVDVDVRGWIYNPHKGPLSRKHRLMVGLARQLVGLPAPSGVSSPSSSRPGSRSTSPVRDAPSKREQEIVSQQADEIVRRGETEAAIAGQGGFSELPSRDSDGRSVYGKQSASSSPSRSSADHLEVLGDTDSINPVRKRQSWTAPGKMSQAELSVANNHLMARLKPFMANPIANATISAFFYNDKVSRQRTINTDASGHFHLRASLDFIPTHVRVLASDRLSATEEVQVTSSRGVSLITDIDDTIKHSAISSGAREIFRNAFIRDLGDLIIDGVQPWYTKLADMGVKLHYVSNSPWQLYPVLTTFCKMAGLPRGSYHLKQYSGMLQGIFEPVAERKKATMERIMRDFPDRKFVLVGDSGEADLEVYVDTVLEYPGRILGIFIRDVTTPDNKGFFDPSMGPLSNGANGGKRTPKHKSTESLISSKQLSRPNDIQDDENELREAIAASLKDMEEETARTRRSVFLEQPPSFDKFPTSDDRSMRPALPPRRPTDPPAPQASAIEDDLIDFSDDESPAPALPRRPNVHSRTTAPPLNRVQTDSPTRKALSPPPPLKIKPPQLRSPSPLGASQPATANASKPPPPKPRKPSTTVNTMVPSPLSQNSPIVGSPPPLEPPPPKQTYGAAAKKKLNSAYNVLPSAPKYLGGSPTKSSKPSATTALPAAFTDDEDRLQNTRIGRSTTARSLDDARPPSQLTAPPPPPRRNLSSYPAAAAQYASNRLSGTWGGSEPPSNSSSANSTWGPSFDTTSTAAANNPYGGGSQTPLNKKEEMWKRRWARAKDLMDQKGVVLRAWRVGSDVEGVCLALVRQALKENNDHDRDDIQSGSSRSGSGSGSD</sequence>
<dbReference type="EMBL" id="JBFMKM010000007">
    <property type="protein sequence ID" value="KAL1305284.1"/>
    <property type="molecule type" value="Genomic_DNA"/>
</dbReference>
<evidence type="ECO:0000313" key="3">
    <source>
        <dbReference type="EMBL" id="KAL1305284.1"/>
    </source>
</evidence>
<feature type="compositionally biased region" description="Low complexity" evidence="1">
    <location>
        <begin position="853"/>
        <end position="870"/>
    </location>
</feature>